<dbReference type="Gene3D" id="2.80.10.50">
    <property type="match status" value="1"/>
</dbReference>
<dbReference type="SMART" id="SM00472">
    <property type="entry name" value="MIR"/>
    <property type="match status" value="2"/>
</dbReference>
<keyword evidence="8" id="KW-0677">Repeat</keyword>
<keyword evidence="6" id="KW-0808">Transferase</keyword>
<comment type="pathway">
    <text evidence="2">Protein modification; protein glycosylation.</text>
</comment>
<dbReference type="Pfam" id="PF02366">
    <property type="entry name" value="PMT"/>
    <property type="match status" value="1"/>
</dbReference>
<keyword evidence="10 15" id="KW-1133">Transmembrane helix</keyword>
<evidence type="ECO:0000256" key="7">
    <source>
        <dbReference type="ARBA" id="ARBA00022692"/>
    </source>
</evidence>
<dbReference type="PANTHER" id="PTHR10050:SF46">
    <property type="entry name" value="PROTEIN O-MANNOSYL-TRANSFERASE 2"/>
    <property type="match status" value="1"/>
</dbReference>
<comment type="similarity">
    <text evidence="3">Belongs to the glycosyltransferase 39 family.</text>
</comment>
<evidence type="ECO:0000256" key="1">
    <source>
        <dbReference type="ARBA" id="ARBA00004477"/>
    </source>
</evidence>
<evidence type="ECO:0000313" key="17">
    <source>
        <dbReference type="EMBL" id="KAF8902817.1"/>
    </source>
</evidence>
<evidence type="ECO:0000313" key="18">
    <source>
        <dbReference type="Proteomes" id="UP000724874"/>
    </source>
</evidence>
<dbReference type="PROSITE" id="PS50919">
    <property type="entry name" value="MIR"/>
    <property type="match status" value="2"/>
</dbReference>
<evidence type="ECO:0000256" key="10">
    <source>
        <dbReference type="ARBA" id="ARBA00022989"/>
    </source>
</evidence>
<gene>
    <name evidence="17" type="ORF">CPB84DRAFT_836322</name>
</gene>
<feature type="transmembrane region" description="Helical" evidence="15">
    <location>
        <begin position="168"/>
        <end position="187"/>
    </location>
</feature>
<evidence type="ECO:0000256" key="8">
    <source>
        <dbReference type="ARBA" id="ARBA00022737"/>
    </source>
</evidence>
<feature type="domain" description="MIR" evidence="16">
    <location>
        <begin position="377"/>
        <end position="434"/>
    </location>
</feature>
<evidence type="ECO:0000256" key="5">
    <source>
        <dbReference type="ARBA" id="ARBA00022676"/>
    </source>
</evidence>
<dbReference type="SUPFAM" id="SSF82109">
    <property type="entry name" value="MIR domain"/>
    <property type="match status" value="1"/>
</dbReference>
<comment type="subcellular location">
    <subcellularLocation>
        <location evidence="1">Endoplasmic reticulum membrane</location>
        <topology evidence="1">Multi-pass membrane protein</topology>
    </subcellularLocation>
</comment>
<evidence type="ECO:0000256" key="6">
    <source>
        <dbReference type="ARBA" id="ARBA00022679"/>
    </source>
</evidence>
<keyword evidence="11 15" id="KW-0472">Membrane</keyword>
<keyword evidence="9" id="KW-0256">Endoplasmic reticulum</keyword>
<evidence type="ECO:0000256" key="4">
    <source>
        <dbReference type="ARBA" id="ARBA00012839"/>
    </source>
</evidence>
<dbReference type="InterPro" id="IPR003342">
    <property type="entry name" value="ArnT-like_N"/>
</dbReference>
<name>A0A9P5TNI1_GYMJU</name>
<sequence length="542" mass="62071">MLVGLAGLLAGYDGSFEFKSGEAYPESVPYVAMRVMLALFGVGMVPLGWYTSVELGMSRWACHLTALMVLLDVGWLCISRFILLDSMLLFFTFLTVFCLTKFHNQQYQSFSVDWWTWLFLTGTSIGAVTSVKMIGLFVTALIGVYTIEDLWEKFGDTKMTWREQAKHWGARVLCLIVVPILVFMLSFKIHFMVLNHSGPGDAQMSSLFQANLVGNDFAQNPLGKRLTLSSTPKHSHPSSPPLRNRVWIQNHTEKHGLGRRPAALARANIPGGSNQQQVTCYHYKDNNNEWTILPRWNELPYNPTSPELRYLKHGDTIILRHVPTTRNLHSHTVLAPVTKLNYEVSCYGNETIGDDHDHWRVEVVDDVKRGGKGGDVGRIHSLTTRLRLRHETLGCYLRASNAILPQWGFKQVEVSCDKEDNKGDEHTYWNEWCMFVFFNNSFVHFPFVVPRNTGVFVHCIQYFSCFRTVRVLVVSFLSSLSSRLCPRHSPFRPGCSRHQQFERKGSDDEVRKVFIFFCSPNPRNKHISKFCTRFKIMIVNKS</sequence>
<evidence type="ECO:0000256" key="12">
    <source>
        <dbReference type="ARBA" id="ARBA00045085"/>
    </source>
</evidence>
<dbReference type="GO" id="GO:0005789">
    <property type="term" value="C:endoplasmic reticulum membrane"/>
    <property type="evidence" value="ECO:0007669"/>
    <property type="project" value="UniProtKB-SubCell"/>
</dbReference>
<feature type="region of interest" description="Disordered" evidence="14">
    <location>
        <begin position="224"/>
        <end position="245"/>
    </location>
</feature>
<reference evidence="17" key="1">
    <citation type="submission" date="2020-11" db="EMBL/GenBank/DDBJ databases">
        <authorList>
            <consortium name="DOE Joint Genome Institute"/>
            <person name="Ahrendt S."/>
            <person name="Riley R."/>
            <person name="Andreopoulos W."/>
            <person name="LaButti K."/>
            <person name="Pangilinan J."/>
            <person name="Ruiz-duenas F.J."/>
            <person name="Barrasa J.M."/>
            <person name="Sanchez-Garcia M."/>
            <person name="Camarero S."/>
            <person name="Miyauchi S."/>
            <person name="Serrano A."/>
            <person name="Linde D."/>
            <person name="Babiker R."/>
            <person name="Drula E."/>
            <person name="Ayuso-Fernandez I."/>
            <person name="Pacheco R."/>
            <person name="Padilla G."/>
            <person name="Ferreira P."/>
            <person name="Barriuso J."/>
            <person name="Kellner H."/>
            <person name="Castanera R."/>
            <person name="Alfaro M."/>
            <person name="Ramirez L."/>
            <person name="Pisabarro A.G."/>
            <person name="Kuo A."/>
            <person name="Tritt A."/>
            <person name="Lipzen A."/>
            <person name="He G."/>
            <person name="Yan M."/>
            <person name="Ng V."/>
            <person name="Cullen D."/>
            <person name="Martin F."/>
            <person name="Rosso M.-N."/>
            <person name="Henrissat B."/>
            <person name="Hibbett D."/>
            <person name="Martinez A.T."/>
            <person name="Grigoriev I.V."/>
        </authorList>
    </citation>
    <scope>NUCLEOTIDE SEQUENCE</scope>
    <source>
        <strain evidence="17">AH 44721</strain>
    </source>
</reference>
<dbReference type="Proteomes" id="UP000724874">
    <property type="component" value="Unassembled WGS sequence"/>
</dbReference>
<evidence type="ECO:0000256" key="3">
    <source>
        <dbReference type="ARBA" id="ARBA00007222"/>
    </source>
</evidence>
<accession>A0A9P5TNI1</accession>
<evidence type="ECO:0000256" key="9">
    <source>
        <dbReference type="ARBA" id="ARBA00022824"/>
    </source>
</evidence>
<feature type="transmembrane region" description="Helical" evidence="15">
    <location>
        <begin position="31"/>
        <end position="52"/>
    </location>
</feature>
<evidence type="ECO:0000259" key="16">
    <source>
        <dbReference type="PROSITE" id="PS50919"/>
    </source>
</evidence>
<comment type="caution">
    <text evidence="17">The sequence shown here is derived from an EMBL/GenBank/DDBJ whole genome shotgun (WGS) entry which is preliminary data.</text>
</comment>
<proteinExistence type="inferred from homology"/>
<keyword evidence="7 15" id="KW-0812">Transmembrane</keyword>
<feature type="transmembrane region" description="Helical" evidence="15">
    <location>
        <begin position="64"/>
        <end position="94"/>
    </location>
</feature>
<comment type="catalytic activity">
    <reaction evidence="12">
        <text>a di-trans,poly-cis-dolichyl beta-D-mannosyl phosphate + L-threonyl-[protein] = 3-O-(alpha-D-mannosyl)-L-threonyl-[protein] + a di-trans,poly-cis-dolichyl phosphate + H(+)</text>
        <dbReference type="Rhea" id="RHEA:53396"/>
        <dbReference type="Rhea" id="RHEA-COMP:11060"/>
        <dbReference type="Rhea" id="RHEA-COMP:13547"/>
        <dbReference type="Rhea" id="RHEA-COMP:19498"/>
        <dbReference type="Rhea" id="RHEA-COMP:19501"/>
        <dbReference type="ChEBI" id="CHEBI:15378"/>
        <dbReference type="ChEBI" id="CHEBI:30013"/>
        <dbReference type="ChEBI" id="CHEBI:57683"/>
        <dbReference type="ChEBI" id="CHEBI:58211"/>
        <dbReference type="ChEBI" id="CHEBI:137323"/>
        <dbReference type="EC" id="2.4.1.109"/>
    </reaction>
</comment>
<dbReference type="EMBL" id="JADNYJ010000034">
    <property type="protein sequence ID" value="KAF8902817.1"/>
    <property type="molecule type" value="Genomic_DNA"/>
</dbReference>
<evidence type="ECO:0000256" key="15">
    <source>
        <dbReference type="SAM" id="Phobius"/>
    </source>
</evidence>
<keyword evidence="5 17" id="KW-0328">Glycosyltransferase</keyword>
<protein>
    <recommendedName>
        <fullName evidence="4">dolichyl-phosphate-mannose--protein mannosyltransferase</fullName>
        <ecNumber evidence="4">2.4.1.109</ecNumber>
    </recommendedName>
</protein>
<dbReference type="PANTHER" id="PTHR10050">
    <property type="entry name" value="DOLICHYL-PHOSPHATE-MANNOSE--PROTEIN MANNOSYLTRANSFERASE"/>
    <property type="match status" value="1"/>
</dbReference>
<comment type="catalytic activity">
    <reaction evidence="13">
        <text>a di-trans,poly-cis-dolichyl beta-D-mannosyl phosphate + L-seryl-[protein] = 3-O-(alpha-D-mannosyl)-L-seryl-[protein] + a di-trans,poly-cis-dolichyl phosphate + H(+)</text>
        <dbReference type="Rhea" id="RHEA:17377"/>
        <dbReference type="Rhea" id="RHEA-COMP:9863"/>
        <dbReference type="Rhea" id="RHEA-COMP:13546"/>
        <dbReference type="Rhea" id="RHEA-COMP:19498"/>
        <dbReference type="Rhea" id="RHEA-COMP:19501"/>
        <dbReference type="ChEBI" id="CHEBI:15378"/>
        <dbReference type="ChEBI" id="CHEBI:29999"/>
        <dbReference type="ChEBI" id="CHEBI:57683"/>
        <dbReference type="ChEBI" id="CHEBI:58211"/>
        <dbReference type="ChEBI" id="CHEBI:137321"/>
        <dbReference type="EC" id="2.4.1.109"/>
    </reaction>
</comment>
<evidence type="ECO:0000256" key="14">
    <source>
        <dbReference type="SAM" id="MobiDB-lite"/>
    </source>
</evidence>
<feature type="domain" description="MIR" evidence="16">
    <location>
        <begin position="308"/>
        <end position="364"/>
    </location>
</feature>
<keyword evidence="18" id="KW-1185">Reference proteome</keyword>
<dbReference type="Pfam" id="PF02815">
    <property type="entry name" value="MIR"/>
    <property type="match status" value="1"/>
</dbReference>
<evidence type="ECO:0000256" key="11">
    <source>
        <dbReference type="ARBA" id="ARBA00023136"/>
    </source>
</evidence>
<dbReference type="EC" id="2.4.1.109" evidence="4"/>
<dbReference type="GO" id="GO:0004169">
    <property type="term" value="F:dolichyl-phosphate-mannose-protein mannosyltransferase activity"/>
    <property type="evidence" value="ECO:0007669"/>
    <property type="project" value="UniProtKB-EC"/>
</dbReference>
<evidence type="ECO:0000256" key="13">
    <source>
        <dbReference type="ARBA" id="ARBA00045102"/>
    </source>
</evidence>
<evidence type="ECO:0000256" key="2">
    <source>
        <dbReference type="ARBA" id="ARBA00004922"/>
    </source>
</evidence>
<dbReference type="AlphaFoldDB" id="A0A9P5TNI1"/>
<feature type="transmembrane region" description="Helical" evidence="15">
    <location>
        <begin position="114"/>
        <end position="147"/>
    </location>
</feature>
<organism evidence="17 18">
    <name type="scientific">Gymnopilus junonius</name>
    <name type="common">Spectacular rustgill mushroom</name>
    <name type="synonym">Gymnopilus spectabilis subsp. junonius</name>
    <dbReference type="NCBI Taxonomy" id="109634"/>
    <lineage>
        <taxon>Eukaryota</taxon>
        <taxon>Fungi</taxon>
        <taxon>Dikarya</taxon>
        <taxon>Basidiomycota</taxon>
        <taxon>Agaricomycotina</taxon>
        <taxon>Agaricomycetes</taxon>
        <taxon>Agaricomycetidae</taxon>
        <taxon>Agaricales</taxon>
        <taxon>Agaricineae</taxon>
        <taxon>Hymenogastraceae</taxon>
        <taxon>Gymnopilus</taxon>
    </lineage>
</organism>
<dbReference type="InterPro" id="IPR036300">
    <property type="entry name" value="MIR_dom_sf"/>
</dbReference>
<dbReference type="InterPro" id="IPR016093">
    <property type="entry name" value="MIR_motif"/>
</dbReference>
<dbReference type="OrthoDB" id="292747at2759"/>
<dbReference type="InterPro" id="IPR027005">
    <property type="entry name" value="PMT-like"/>
</dbReference>